<name>A0A2S6CY89_9CYAN</name>
<dbReference type="OrthoDB" id="425192at2"/>
<accession>A0A2S6CY89</accession>
<dbReference type="Proteomes" id="UP000239589">
    <property type="component" value="Unassembled WGS sequence"/>
</dbReference>
<keyword evidence="1" id="KW-1133">Transmembrane helix</keyword>
<comment type="caution">
    <text evidence="2">The sequence shown here is derived from an EMBL/GenBank/DDBJ whole genome shotgun (WGS) entry which is preliminary data.</text>
</comment>
<dbReference type="EMBL" id="PGEM01000024">
    <property type="protein sequence ID" value="PPJ64734.1"/>
    <property type="molecule type" value="Genomic_DNA"/>
</dbReference>
<protein>
    <recommendedName>
        <fullName evidence="4">DUF4870 domain-containing protein</fullName>
    </recommendedName>
</protein>
<evidence type="ECO:0000256" key="1">
    <source>
        <dbReference type="SAM" id="Phobius"/>
    </source>
</evidence>
<gene>
    <name evidence="2" type="ORF">CUN59_03625</name>
</gene>
<organism evidence="2 3">
    <name type="scientific">Cuspidothrix issatschenkoi CHARLIE-1</name>
    <dbReference type="NCBI Taxonomy" id="2052836"/>
    <lineage>
        <taxon>Bacteria</taxon>
        <taxon>Bacillati</taxon>
        <taxon>Cyanobacteriota</taxon>
        <taxon>Cyanophyceae</taxon>
        <taxon>Nostocales</taxon>
        <taxon>Aphanizomenonaceae</taxon>
        <taxon>Cuspidothrix</taxon>
    </lineage>
</organism>
<evidence type="ECO:0000313" key="2">
    <source>
        <dbReference type="EMBL" id="PPJ64734.1"/>
    </source>
</evidence>
<proteinExistence type="predicted"/>
<reference evidence="2 3" key="1">
    <citation type="submission" date="2018-02" db="EMBL/GenBank/DDBJ databases">
        <title>Discovery of a pederin family compound in a non-symbiotic bloom-forming cyanobacterium.</title>
        <authorList>
            <person name="Kust A."/>
            <person name="Mares J."/>
            <person name="Jokela J."/>
            <person name="Urajova P."/>
            <person name="Hajek J."/>
            <person name="Saurav K."/>
            <person name="Voracova K."/>
            <person name="Fewer D.P."/>
            <person name="Haapaniemi E."/>
            <person name="Permi P."/>
            <person name="Rehakova K."/>
            <person name="Sivonen K."/>
            <person name="Hrouzek P."/>
        </authorList>
    </citation>
    <scope>NUCLEOTIDE SEQUENCE [LARGE SCALE GENOMIC DNA]</scope>
    <source>
        <strain evidence="2 3">CHARLIE-1</strain>
    </source>
</reference>
<feature type="transmembrane region" description="Helical" evidence="1">
    <location>
        <begin position="53"/>
        <end position="72"/>
    </location>
</feature>
<dbReference type="AlphaFoldDB" id="A0A2S6CY89"/>
<evidence type="ECO:0008006" key="4">
    <source>
        <dbReference type="Google" id="ProtNLM"/>
    </source>
</evidence>
<keyword evidence="1" id="KW-0472">Membrane</keyword>
<evidence type="ECO:0000313" key="3">
    <source>
        <dbReference type="Proteomes" id="UP000239589"/>
    </source>
</evidence>
<feature type="transmembrane region" description="Helical" evidence="1">
    <location>
        <begin position="22"/>
        <end position="41"/>
    </location>
</feature>
<feature type="transmembrane region" description="Helical" evidence="1">
    <location>
        <begin position="78"/>
        <end position="102"/>
    </location>
</feature>
<keyword evidence="3" id="KW-1185">Reference proteome</keyword>
<sequence length="126" mass="14492">MITSTNMDKPPLKHTDTSKTQLILYLIPIIGFFPSLWNLYVRQGSPEQMSISRLSITLAFIWMLGYLLLATGATSDFWTLRLLILNTFLTSGYFSVSVWLILRVLQGKSSRLPGFSNLAERLWRKY</sequence>
<keyword evidence="1" id="KW-0812">Transmembrane</keyword>